<reference evidence="3" key="1">
    <citation type="submission" date="2017-09" db="EMBL/GenBank/DDBJ databases">
        <title>Depth-based differentiation of microbial function through sediment-hosted aquifers and enrichment of novel symbionts in the deep terrestrial subsurface.</title>
        <authorList>
            <person name="Probst A.J."/>
            <person name="Ladd B."/>
            <person name="Jarett J.K."/>
            <person name="Geller-Mcgrath D.E."/>
            <person name="Sieber C.M.K."/>
            <person name="Emerson J.B."/>
            <person name="Anantharaman K."/>
            <person name="Thomas B.C."/>
            <person name="Malmstrom R."/>
            <person name="Stieglmeier M."/>
            <person name="Klingl A."/>
            <person name="Woyke T."/>
            <person name="Ryan C.M."/>
            <person name="Banfield J.F."/>
        </authorList>
    </citation>
    <scope>NUCLEOTIDE SEQUENCE [LARGE SCALE GENOMIC DNA]</scope>
</reference>
<dbReference type="Proteomes" id="UP000230154">
    <property type="component" value="Unassembled WGS sequence"/>
</dbReference>
<sequence length="127" mass="13828">MNTLRKYIPSWLAPILGAGAIGVCPLCWAGSAALLTYVGLGALIPVWQGIVFVFLGLGIIGFIFDYRSHKNIWPMVLLVIGAVLLYVGRYVFVGADFGYWPIWGLGAIFIIAAVIYNKRLFCKSSAA</sequence>
<dbReference type="AlphaFoldDB" id="A0A2H0TRI1"/>
<protein>
    <recommendedName>
        <fullName evidence="4">MerC domain-containing protein</fullName>
    </recommendedName>
</protein>
<feature type="transmembrane region" description="Helical" evidence="1">
    <location>
        <begin position="12"/>
        <end position="40"/>
    </location>
</feature>
<feature type="transmembrane region" description="Helical" evidence="1">
    <location>
        <begin position="46"/>
        <end position="64"/>
    </location>
</feature>
<feature type="transmembrane region" description="Helical" evidence="1">
    <location>
        <begin position="71"/>
        <end position="92"/>
    </location>
</feature>
<organism evidence="2 3">
    <name type="scientific">Candidatus Magasanikbacteria bacterium CG10_big_fil_rev_8_21_14_0_10_47_10</name>
    <dbReference type="NCBI Taxonomy" id="1974652"/>
    <lineage>
        <taxon>Bacteria</taxon>
        <taxon>Candidatus Magasanikiibacteriota</taxon>
    </lineage>
</organism>
<name>A0A2H0TRI1_9BACT</name>
<evidence type="ECO:0000256" key="1">
    <source>
        <dbReference type="SAM" id="Phobius"/>
    </source>
</evidence>
<evidence type="ECO:0000313" key="2">
    <source>
        <dbReference type="EMBL" id="PIR74780.1"/>
    </source>
</evidence>
<gene>
    <name evidence="2" type="ORF">COU35_00695</name>
</gene>
<evidence type="ECO:0000313" key="3">
    <source>
        <dbReference type="Proteomes" id="UP000230154"/>
    </source>
</evidence>
<proteinExistence type="predicted"/>
<dbReference type="EMBL" id="PFCB01000006">
    <property type="protein sequence ID" value="PIR74780.1"/>
    <property type="molecule type" value="Genomic_DNA"/>
</dbReference>
<feature type="transmembrane region" description="Helical" evidence="1">
    <location>
        <begin position="98"/>
        <end position="116"/>
    </location>
</feature>
<accession>A0A2H0TRI1</accession>
<comment type="caution">
    <text evidence="2">The sequence shown here is derived from an EMBL/GenBank/DDBJ whole genome shotgun (WGS) entry which is preliminary data.</text>
</comment>
<keyword evidence="1" id="KW-1133">Transmembrane helix</keyword>
<keyword evidence="1" id="KW-0812">Transmembrane</keyword>
<evidence type="ECO:0008006" key="4">
    <source>
        <dbReference type="Google" id="ProtNLM"/>
    </source>
</evidence>
<keyword evidence="1" id="KW-0472">Membrane</keyword>